<dbReference type="PRINTS" id="PR00385">
    <property type="entry name" value="P450"/>
</dbReference>
<dbReference type="Pfam" id="PF00067">
    <property type="entry name" value="p450"/>
    <property type="match status" value="1"/>
</dbReference>
<dbReference type="PANTHER" id="PTHR24291">
    <property type="entry name" value="CYTOCHROME P450 FAMILY 4"/>
    <property type="match status" value="1"/>
</dbReference>
<comment type="similarity">
    <text evidence="4 14">Belongs to the cytochrome P450 family.</text>
</comment>
<dbReference type="GO" id="GO:0016705">
    <property type="term" value="F:oxidoreductase activity, acting on paired donors, with incorporation or reduction of molecular oxygen"/>
    <property type="evidence" value="ECO:0007669"/>
    <property type="project" value="InterPro"/>
</dbReference>
<dbReference type="AlphaFoldDB" id="T1HV82"/>
<dbReference type="GO" id="GO:0020037">
    <property type="term" value="F:heme binding"/>
    <property type="evidence" value="ECO:0007669"/>
    <property type="project" value="InterPro"/>
</dbReference>
<dbReference type="RefSeq" id="XP_073970433.1">
    <property type="nucleotide sequence ID" value="XM_074114332.1"/>
</dbReference>
<dbReference type="InterPro" id="IPR001128">
    <property type="entry name" value="Cyt_P450"/>
</dbReference>
<proteinExistence type="inferred from homology"/>
<evidence type="ECO:0000256" key="13">
    <source>
        <dbReference type="PIRSR" id="PIRSR602401-1"/>
    </source>
</evidence>
<accession>T1HV82</accession>
<dbReference type="EMBL" id="ACPB03021521">
    <property type="status" value="NOT_ANNOTATED_CDS"/>
    <property type="molecule type" value="Genomic_DNA"/>
</dbReference>
<evidence type="ECO:0000256" key="9">
    <source>
        <dbReference type="ARBA" id="ARBA00023002"/>
    </source>
</evidence>
<evidence type="ECO:0000256" key="6">
    <source>
        <dbReference type="ARBA" id="ARBA00022723"/>
    </source>
</evidence>
<dbReference type="RefSeq" id="XP_073970432.1">
    <property type="nucleotide sequence ID" value="XM_074114331.1"/>
</dbReference>
<keyword evidence="12" id="KW-0472">Membrane</keyword>
<keyword evidence="8" id="KW-0492">Microsome</keyword>
<keyword evidence="6 13" id="KW-0479">Metal-binding</keyword>
<evidence type="ECO:0000256" key="11">
    <source>
        <dbReference type="ARBA" id="ARBA00023033"/>
    </source>
</evidence>
<dbReference type="SUPFAM" id="SSF48264">
    <property type="entry name" value="Cytochrome P450"/>
    <property type="match status" value="1"/>
</dbReference>
<dbReference type="Gene3D" id="1.10.630.10">
    <property type="entry name" value="Cytochrome P450"/>
    <property type="match status" value="1"/>
</dbReference>
<comment type="subcellular location">
    <subcellularLocation>
        <location evidence="3">Endoplasmic reticulum membrane</location>
        <topology evidence="3">Peripheral membrane protein</topology>
    </subcellularLocation>
    <subcellularLocation>
        <location evidence="2">Microsome membrane</location>
        <topology evidence="2">Peripheral membrane protein</topology>
    </subcellularLocation>
</comment>
<dbReference type="InterPro" id="IPR050196">
    <property type="entry name" value="Cytochrome_P450_Monoox"/>
</dbReference>
<evidence type="ECO:0000256" key="10">
    <source>
        <dbReference type="ARBA" id="ARBA00023004"/>
    </source>
</evidence>
<evidence type="ECO:0000313" key="16">
    <source>
        <dbReference type="Proteomes" id="UP000015103"/>
    </source>
</evidence>
<dbReference type="InterPro" id="IPR002401">
    <property type="entry name" value="Cyt_P450_E_grp-I"/>
</dbReference>
<dbReference type="PROSITE" id="PS00086">
    <property type="entry name" value="CYTOCHROME_P450"/>
    <property type="match status" value="1"/>
</dbReference>
<dbReference type="GO" id="GO:0005506">
    <property type="term" value="F:iron ion binding"/>
    <property type="evidence" value="ECO:0007669"/>
    <property type="project" value="InterPro"/>
</dbReference>
<keyword evidence="10 13" id="KW-0408">Iron</keyword>
<evidence type="ECO:0008006" key="17">
    <source>
        <dbReference type="Google" id="ProtNLM"/>
    </source>
</evidence>
<comment type="cofactor">
    <cofactor evidence="1 13">
        <name>heme</name>
        <dbReference type="ChEBI" id="CHEBI:30413"/>
    </cofactor>
</comment>
<dbReference type="VEuPathDB" id="VectorBase:RPRC007952"/>
<keyword evidence="11 14" id="KW-0503">Monooxygenase</keyword>
<keyword evidence="9 14" id="KW-0560">Oxidoreductase</keyword>
<dbReference type="Proteomes" id="UP000015103">
    <property type="component" value="Unassembled WGS sequence"/>
</dbReference>
<evidence type="ECO:0000256" key="12">
    <source>
        <dbReference type="ARBA" id="ARBA00023136"/>
    </source>
</evidence>
<dbReference type="HOGENOM" id="CLU_001570_5_1_1"/>
<evidence type="ECO:0000256" key="7">
    <source>
        <dbReference type="ARBA" id="ARBA00022824"/>
    </source>
</evidence>
<evidence type="ECO:0000256" key="4">
    <source>
        <dbReference type="ARBA" id="ARBA00010617"/>
    </source>
</evidence>
<organism evidence="15 16">
    <name type="scientific">Rhodnius prolixus</name>
    <name type="common">Triatomid bug</name>
    <dbReference type="NCBI Taxonomy" id="13249"/>
    <lineage>
        <taxon>Eukaryota</taxon>
        <taxon>Metazoa</taxon>
        <taxon>Ecdysozoa</taxon>
        <taxon>Arthropoda</taxon>
        <taxon>Hexapoda</taxon>
        <taxon>Insecta</taxon>
        <taxon>Pterygota</taxon>
        <taxon>Neoptera</taxon>
        <taxon>Paraneoptera</taxon>
        <taxon>Hemiptera</taxon>
        <taxon>Heteroptera</taxon>
        <taxon>Panheteroptera</taxon>
        <taxon>Cimicomorpha</taxon>
        <taxon>Reduviidae</taxon>
        <taxon>Triatominae</taxon>
        <taxon>Rhodnius</taxon>
    </lineage>
</organism>
<evidence type="ECO:0000256" key="8">
    <source>
        <dbReference type="ARBA" id="ARBA00022848"/>
    </source>
</evidence>
<keyword evidence="7" id="KW-0256">Endoplasmic reticulum</keyword>
<dbReference type="InterPro" id="IPR017972">
    <property type="entry name" value="Cyt_P450_CS"/>
</dbReference>
<evidence type="ECO:0000256" key="5">
    <source>
        <dbReference type="ARBA" id="ARBA00022617"/>
    </source>
</evidence>
<dbReference type="PANTHER" id="PTHR24291:SF189">
    <property type="entry name" value="CYTOCHROME P450 4C3-RELATED"/>
    <property type="match status" value="1"/>
</dbReference>
<feature type="binding site" description="axial binding residue" evidence="13">
    <location>
        <position position="446"/>
    </location>
    <ligand>
        <name>heme</name>
        <dbReference type="ChEBI" id="CHEBI:30413"/>
    </ligand>
    <ligandPart>
        <name>Fe</name>
        <dbReference type="ChEBI" id="CHEBI:18248"/>
    </ligandPart>
</feature>
<dbReference type="PRINTS" id="PR00463">
    <property type="entry name" value="EP450I"/>
</dbReference>
<keyword evidence="5 13" id="KW-0349">Heme</keyword>
<dbReference type="GeneID" id="141447121"/>
<dbReference type="GO" id="GO:0004497">
    <property type="term" value="F:monooxygenase activity"/>
    <property type="evidence" value="ECO:0007669"/>
    <property type="project" value="UniProtKB-KW"/>
</dbReference>
<dbReference type="InterPro" id="IPR036396">
    <property type="entry name" value="Cyt_P450_sf"/>
</dbReference>
<protein>
    <recommendedName>
        <fullName evidence="17">Cytochrome</fullName>
    </recommendedName>
</protein>
<reference evidence="15" key="1">
    <citation type="submission" date="2015-05" db="UniProtKB">
        <authorList>
            <consortium name="EnsemblMetazoa"/>
        </authorList>
    </citation>
    <scope>IDENTIFICATION</scope>
</reference>
<evidence type="ECO:0000256" key="2">
    <source>
        <dbReference type="ARBA" id="ARBA00004174"/>
    </source>
</evidence>
<dbReference type="eggNOG" id="KOG0157">
    <property type="taxonomic scope" value="Eukaryota"/>
</dbReference>
<dbReference type="GO" id="GO:0005789">
    <property type="term" value="C:endoplasmic reticulum membrane"/>
    <property type="evidence" value="ECO:0007669"/>
    <property type="project" value="UniProtKB-SubCell"/>
</dbReference>
<evidence type="ECO:0000256" key="14">
    <source>
        <dbReference type="RuleBase" id="RU000461"/>
    </source>
</evidence>
<sequence>MVVFSIFCLILVIYVARFIIKTLRYIIRTANVAANIPGPKPLPIIGNTLLIYRLRSPKEGFGFITGLFKEYSLSPGLVKLWFGPRLVVFVMNPKYIETVLTSTETLYKDGFYGFIGLVGNGLFVRNGQRWEELRKPLNKLLTKKMIESNINMFHEKSLKLCKVLKKYSNTKESLNFRHYSTNFALDTLCVSNFGHDLNELEKDNRNIFEHMERIVDEMTKVLINIIHYFYFPWVNYSRSGRNVQKLSAYLWKLSCEILKSRIETRKELGEETDGQPTFYSDVVIQKAKDYKLSWEETGKFATDFLVAGFDTSAVTTSYIILMLAMFPEHQEAVYQEQLDILGENPEMAPTWEQLSKMVYLTRVVKEVMRLYCPPSILRHVRNDLDLGQDYKLPKGCTVLISFYSLHRNPTFWSQPEKFYPDHFLPEECAKRPKNAYYPFSWGPRSCPGSVYAMIANKTLISTLIREYKFETDLTFENLDYKYSLLVEVSQGFMVRVKPRK</sequence>
<evidence type="ECO:0000256" key="1">
    <source>
        <dbReference type="ARBA" id="ARBA00001971"/>
    </source>
</evidence>
<evidence type="ECO:0000256" key="3">
    <source>
        <dbReference type="ARBA" id="ARBA00004406"/>
    </source>
</evidence>
<keyword evidence="16" id="KW-1185">Reference proteome</keyword>
<evidence type="ECO:0000313" key="15">
    <source>
        <dbReference type="EnsemblMetazoa" id="RPRC007952-PA"/>
    </source>
</evidence>
<dbReference type="EnsemblMetazoa" id="RPRC007952-RA">
    <property type="protein sequence ID" value="RPRC007952-PA"/>
    <property type="gene ID" value="RPRC007952"/>
</dbReference>
<dbReference type="STRING" id="13249.T1HV82"/>
<name>T1HV82_RHOPR</name>
<dbReference type="InParanoid" id="T1HV82"/>